<evidence type="ECO:0000259" key="1">
    <source>
        <dbReference type="Pfam" id="PF02441"/>
    </source>
</evidence>
<sequence length="184" mass="19752">MSQRVLYVVITGAGPARHVDRLVRLAQEAGWSVHSIATPAAVEHFLDLPALTELTGHPVRTGHRKPGDANLPKADAVVVAPATYNTINKFAAGIADTYVTTQLAELNGMGVPIVVLPFVNQGLANNRPFRRAVEELRLAGVRVLLGPGEFEPHPPRTGDTVIDQYPWALALAEAERMAADDAAR</sequence>
<organism evidence="2 3">
    <name type="scientific">Amycolatopsis suaedae</name>
    <dbReference type="NCBI Taxonomy" id="2510978"/>
    <lineage>
        <taxon>Bacteria</taxon>
        <taxon>Bacillati</taxon>
        <taxon>Actinomycetota</taxon>
        <taxon>Actinomycetes</taxon>
        <taxon>Pseudonocardiales</taxon>
        <taxon>Pseudonocardiaceae</taxon>
        <taxon>Amycolatopsis</taxon>
    </lineage>
</organism>
<protein>
    <submittedName>
        <fullName evidence="2">Flavoprotein</fullName>
    </submittedName>
</protein>
<keyword evidence="3" id="KW-1185">Reference proteome</keyword>
<dbReference type="PANTHER" id="PTHR14359">
    <property type="entry name" value="HOMO-OLIGOMERIC FLAVIN CONTAINING CYS DECARBOXYLASE FAMILY"/>
    <property type="match status" value="1"/>
</dbReference>
<gene>
    <name evidence="2" type="ORF">EWH70_25395</name>
</gene>
<dbReference type="Pfam" id="PF02441">
    <property type="entry name" value="Flavoprotein"/>
    <property type="match status" value="1"/>
</dbReference>
<accession>A0A4Q7J1D5</accession>
<dbReference type="SUPFAM" id="SSF52507">
    <property type="entry name" value="Homo-oligomeric flavin-containing Cys decarboxylases, HFCD"/>
    <property type="match status" value="1"/>
</dbReference>
<dbReference type="RefSeq" id="WP_130478025.1">
    <property type="nucleotide sequence ID" value="NZ_SFCC01000013.1"/>
</dbReference>
<evidence type="ECO:0000313" key="3">
    <source>
        <dbReference type="Proteomes" id="UP000292003"/>
    </source>
</evidence>
<feature type="domain" description="Flavoprotein" evidence="1">
    <location>
        <begin position="7"/>
        <end position="137"/>
    </location>
</feature>
<dbReference type="GO" id="GO:0015937">
    <property type="term" value="P:coenzyme A biosynthetic process"/>
    <property type="evidence" value="ECO:0007669"/>
    <property type="project" value="TreeGrafter"/>
</dbReference>
<dbReference type="GO" id="GO:0010181">
    <property type="term" value="F:FMN binding"/>
    <property type="evidence" value="ECO:0007669"/>
    <property type="project" value="TreeGrafter"/>
</dbReference>
<dbReference type="Proteomes" id="UP000292003">
    <property type="component" value="Unassembled WGS sequence"/>
</dbReference>
<dbReference type="Gene3D" id="3.40.50.1950">
    <property type="entry name" value="Flavin prenyltransferase-like"/>
    <property type="match status" value="1"/>
</dbReference>
<dbReference type="PANTHER" id="PTHR14359:SF6">
    <property type="entry name" value="PHOSPHOPANTOTHENOYLCYSTEINE DECARBOXYLASE"/>
    <property type="match status" value="1"/>
</dbReference>
<comment type="caution">
    <text evidence="2">The sequence shown here is derived from an EMBL/GenBank/DDBJ whole genome shotgun (WGS) entry which is preliminary data.</text>
</comment>
<dbReference type="OrthoDB" id="161343at2"/>
<dbReference type="AlphaFoldDB" id="A0A4Q7J1D5"/>
<dbReference type="GO" id="GO:0071513">
    <property type="term" value="C:phosphopantothenoylcysteine decarboxylase complex"/>
    <property type="evidence" value="ECO:0007669"/>
    <property type="project" value="TreeGrafter"/>
</dbReference>
<reference evidence="2 3" key="1">
    <citation type="submission" date="2019-02" db="EMBL/GenBank/DDBJ databases">
        <title>Draft genome sequence of Amycolatopsis sp. 8-3EHSu isolated from roots of Suaeda maritima.</title>
        <authorList>
            <person name="Duangmal K."/>
            <person name="Chantavorakit T."/>
        </authorList>
    </citation>
    <scope>NUCLEOTIDE SEQUENCE [LARGE SCALE GENOMIC DNA]</scope>
    <source>
        <strain evidence="2 3">8-3EHSu</strain>
    </source>
</reference>
<name>A0A4Q7J1D5_9PSEU</name>
<dbReference type="InterPro" id="IPR003382">
    <property type="entry name" value="Flavoprotein"/>
</dbReference>
<dbReference type="EMBL" id="SFCC01000013">
    <property type="protein sequence ID" value="RZQ61211.1"/>
    <property type="molecule type" value="Genomic_DNA"/>
</dbReference>
<dbReference type="GO" id="GO:0004633">
    <property type="term" value="F:phosphopantothenoylcysteine decarboxylase activity"/>
    <property type="evidence" value="ECO:0007669"/>
    <property type="project" value="TreeGrafter"/>
</dbReference>
<dbReference type="InterPro" id="IPR036551">
    <property type="entry name" value="Flavin_trans-like"/>
</dbReference>
<proteinExistence type="predicted"/>
<evidence type="ECO:0000313" key="2">
    <source>
        <dbReference type="EMBL" id="RZQ61211.1"/>
    </source>
</evidence>